<dbReference type="EMBL" id="CM023481">
    <property type="protein sequence ID" value="KAH6948882.1"/>
    <property type="molecule type" value="Genomic_DNA"/>
</dbReference>
<dbReference type="Proteomes" id="UP000821845">
    <property type="component" value="Chromosome 1"/>
</dbReference>
<evidence type="ECO:0000313" key="2">
    <source>
        <dbReference type="Proteomes" id="UP000821845"/>
    </source>
</evidence>
<protein>
    <submittedName>
        <fullName evidence="1">Uncharacterized protein</fullName>
    </submittedName>
</protein>
<sequence>MCDGVDPYTLRHGTDTTSSISAFPKVSRGNIVNYLVFSTKFVTLDEMNAFNSLELHNYFTGGWVKSLSAKELCDHKVILLAELPCQCTDALTRQRVFRWWVSIAACLVVNVAGSTGYFTLWGNCEH</sequence>
<organism evidence="1 2">
    <name type="scientific">Hyalomma asiaticum</name>
    <name type="common">Tick</name>
    <dbReference type="NCBI Taxonomy" id="266040"/>
    <lineage>
        <taxon>Eukaryota</taxon>
        <taxon>Metazoa</taxon>
        <taxon>Ecdysozoa</taxon>
        <taxon>Arthropoda</taxon>
        <taxon>Chelicerata</taxon>
        <taxon>Arachnida</taxon>
        <taxon>Acari</taxon>
        <taxon>Parasitiformes</taxon>
        <taxon>Ixodida</taxon>
        <taxon>Ixodoidea</taxon>
        <taxon>Ixodidae</taxon>
        <taxon>Hyalomminae</taxon>
        <taxon>Hyalomma</taxon>
    </lineage>
</organism>
<proteinExistence type="predicted"/>
<keyword evidence="2" id="KW-1185">Reference proteome</keyword>
<reference evidence="1" key="1">
    <citation type="submission" date="2020-05" db="EMBL/GenBank/DDBJ databases">
        <title>Large-scale comparative analyses of tick genomes elucidate their genetic diversity and vector capacities.</title>
        <authorList>
            <person name="Jia N."/>
            <person name="Wang J."/>
            <person name="Shi W."/>
            <person name="Du L."/>
            <person name="Sun Y."/>
            <person name="Zhan W."/>
            <person name="Jiang J."/>
            <person name="Wang Q."/>
            <person name="Zhang B."/>
            <person name="Ji P."/>
            <person name="Sakyi L.B."/>
            <person name="Cui X."/>
            <person name="Yuan T."/>
            <person name="Jiang B."/>
            <person name="Yang W."/>
            <person name="Lam T.T.-Y."/>
            <person name="Chang Q."/>
            <person name="Ding S."/>
            <person name="Wang X."/>
            <person name="Zhu J."/>
            <person name="Ruan X."/>
            <person name="Zhao L."/>
            <person name="Wei J."/>
            <person name="Que T."/>
            <person name="Du C."/>
            <person name="Cheng J."/>
            <person name="Dai P."/>
            <person name="Han X."/>
            <person name="Huang E."/>
            <person name="Gao Y."/>
            <person name="Liu J."/>
            <person name="Shao H."/>
            <person name="Ye R."/>
            <person name="Li L."/>
            <person name="Wei W."/>
            <person name="Wang X."/>
            <person name="Wang C."/>
            <person name="Yang T."/>
            <person name="Huo Q."/>
            <person name="Li W."/>
            <person name="Guo W."/>
            <person name="Chen H."/>
            <person name="Zhou L."/>
            <person name="Ni X."/>
            <person name="Tian J."/>
            <person name="Zhou Y."/>
            <person name="Sheng Y."/>
            <person name="Liu T."/>
            <person name="Pan Y."/>
            <person name="Xia L."/>
            <person name="Li J."/>
            <person name="Zhao F."/>
            <person name="Cao W."/>
        </authorList>
    </citation>
    <scope>NUCLEOTIDE SEQUENCE</scope>
    <source>
        <strain evidence="1">Hyas-2018</strain>
    </source>
</reference>
<evidence type="ECO:0000313" key="1">
    <source>
        <dbReference type="EMBL" id="KAH6948882.1"/>
    </source>
</evidence>
<accession>A0ACB7TRA6</accession>
<comment type="caution">
    <text evidence="1">The sequence shown here is derived from an EMBL/GenBank/DDBJ whole genome shotgun (WGS) entry which is preliminary data.</text>
</comment>
<name>A0ACB7TRA6_HYAAI</name>
<gene>
    <name evidence="1" type="ORF">HPB50_026690</name>
</gene>